<feature type="region of interest" description="Disordered" evidence="1">
    <location>
        <begin position="34"/>
        <end position="79"/>
    </location>
</feature>
<dbReference type="EMBL" id="ODYU01002632">
    <property type="protein sequence ID" value="SOQ40392.1"/>
    <property type="molecule type" value="Genomic_DNA"/>
</dbReference>
<accession>A0A2H1VIZ8</accession>
<organism evidence="2">
    <name type="scientific">Spodoptera frugiperda</name>
    <name type="common">Fall armyworm</name>
    <dbReference type="NCBI Taxonomy" id="7108"/>
    <lineage>
        <taxon>Eukaryota</taxon>
        <taxon>Metazoa</taxon>
        <taxon>Ecdysozoa</taxon>
        <taxon>Arthropoda</taxon>
        <taxon>Hexapoda</taxon>
        <taxon>Insecta</taxon>
        <taxon>Pterygota</taxon>
        <taxon>Neoptera</taxon>
        <taxon>Endopterygota</taxon>
        <taxon>Lepidoptera</taxon>
        <taxon>Glossata</taxon>
        <taxon>Ditrysia</taxon>
        <taxon>Noctuoidea</taxon>
        <taxon>Noctuidae</taxon>
        <taxon>Amphipyrinae</taxon>
        <taxon>Spodoptera</taxon>
    </lineage>
</organism>
<sequence>MPLLNTQWNEKIFYNREHDTDRSFTLRQYQDGPLRTDVRSGDAPPDWLLNQADTRDKAKDTKAKTGNRHSPSKYESNDPYQAKIHRVVQARDVTLTVNTNLTTPLKSKSIKPFRLQSVPNNYTYIKYYEKHWRNSRENKFRRNVGKAAGRVEISKYGGLIKYNTL</sequence>
<reference evidence="2" key="1">
    <citation type="submission" date="2016-07" db="EMBL/GenBank/DDBJ databases">
        <authorList>
            <person name="Bretaudeau A."/>
        </authorList>
    </citation>
    <scope>NUCLEOTIDE SEQUENCE</scope>
    <source>
        <strain evidence="2">Rice</strain>
        <tissue evidence="2">Whole body</tissue>
    </source>
</reference>
<gene>
    <name evidence="2" type="ORF">SFRICE_031889</name>
</gene>
<evidence type="ECO:0000256" key="1">
    <source>
        <dbReference type="SAM" id="MobiDB-lite"/>
    </source>
</evidence>
<name>A0A2H1VIZ8_SPOFR</name>
<proteinExistence type="predicted"/>
<feature type="compositionally biased region" description="Basic and acidic residues" evidence="1">
    <location>
        <begin position="53"/>
        <end position="63"/>
    </location>
</feature>
<dbReference type="AlphaFoldDB" id="A0A2H1VIZ8"/>
<evidence type="ECO:0000313" key="2">
    <source>
        <dbReference type="EMBL" id="SOQ40392.1"/>
    </source>
</evidence>
<protein>
    <submittedName>
        <fullName evidence="2">SFRICE_031889</fullName>
    </submittedName>
</protein>